<reference evidence="2 3" key="1">
    <citation type="submission" date="2023-08" db="EMBL/GenBank/DDBJ databases">
        <title>The draft genome sequence of Paracraurococcus sp. LOR1-02.</title>
        <authorList>
            <person name="Kingkaew E."/>
            <person name="Tanasupawat S."/>
        </authorList>
    </citation>
    <scope>NUCLEOTIDE SEQUENCE [LARGE SCALE GENOMIC DNA]</scope>
    <source>
        <strain evidence="2 3">LOR1-02</strain>
    </source>
</reference>
<gene>
    <name evidence="2" type="ORF">Q7A36_10950</name>
</gene>
<dbReference type="Proteomes" id="UP001243009">
    <property type="component" value="Unassembled WGS sequence"/>
</dbReference>
<name>A0ABT9DYA2_9PROT</name>
<feature type="transmembrane region" description="Helical" evidence="1">
    <location>
        <begin position="995"/>
        <end position="1021"/>
    </location>
</feature>
<dbReference type="Gene3D" id="3.30.2090.10">
    <property type="entry name" value="Multidrug efflux transporter AcrB TolC docking domain, DN and DC subdomains"/>
    <property type="match status" value="2"/>
</dbReference>
<dbReference type="Gene3D" id="1.20.1640.10">
    <property type="entry name" value="Multidrug efflux transporter AcrB transmembrane domain"/>
    <property type="match status" value="2"/>
</dbReference>
<dbReference type="SUPFAM" id="SSF82866">
    <property type="entry name" value="Multidrug efflux transporter AcrB transmembrane domain"/>
    <property type="match status" value="2"/>
</dbReference>
<dbReference type="Gene3D" id="3.30.70.1320">
    <property type="entry name" value="Multidrug efflux transporter AcrB pore domain like"/>
    <property type="match status" value="1"/>
</dbReference>
<dbReference type="Gene3D" id="3.30.70.1430">
    <property type="entry name" value="Multidrug efflux transporter AcrB pore domain"/>
    <property type="match status" value="2"/>
</dbReference>
<keyword evidence="1" id="KW-1133">Transmembrane helix</keyword>
<feature type="transmembrane region" description="Helical" evidence="1">
    <location>
        <begin position="12"/>
        <end position="32"/>
    </location>
</feature>
<evidence type="ECO:0000256" key="1">
    <source>
        <dbReference type="SAM" id="Phobius"/>
    </source>
</evidence>
<feature type="transmembrane region" description="Helical" evidence="1">
    <location>
        <begin position="917"/>
        <end position="938"/>
    </location>
</feature>
<dbReference type="PRINTS" id="PR00702">
    <property type="entry name" value="ACRIFLAVINRP"/>
</dbReference>
<dbReference type="InterPro" id="IPR001036">
    <property type="entry name" value="Acrflvin-R"/>
</dbReference>
<feature type="transmembrane region" description="Helical" evidence="1">
    <location>
        <begin position="534"/>
        <end position="553"/>
    </location>
</feature>
<dbReference type="InterPro" id="IPR027463">
    <property type="entry name" value="AcrB_DN_DC_subdom"/>
</dbReference>
<protein>
    <submittedName>
        <fullName evidence="2">Efflux RND transporter permease subunit</fullName>
    </submittedName>
</protein>
<dbReference type="SUPFAM" id="SSF82693">
    <property type="entry name" value="Multidrug efflux transporter AcrB pore domain, PN1, PN2, PC1 and PC2 subdomains"/>
    <property type="match status" value="3"/>
</dbReference>
<proteinExistence type="predicted"/>
<sequence length="1046" mass="112382">MTISGPFIRRPIATSLLMAAIVLLGIVAYPLLPVAPLPQVEFPTIQVTVQYPGASAETMASAVATPLERQFAQIPGVSQIVSTSALGNTTIAVQFVLSRNIDAAAQDIQTAINQAGGQLPTDLPQPPLYRKLNPADPPIVIIAVQSEVLPIDRVDDYADTRIAQQLSQIPGVGQVNITGEQKPSIRIRLDPDRIAALGLGLEDVRTVVNNATVDRPKGAFEGPRQAFAVLANDQVLAAKRWEEVIVAYRNGAPVRLGDVGEAVEGPENRLLGAWQNGRRGVALVVFKQPGANVVEVVGRIREALPKLRAAVPPAVDVQVVSDRTTTIRSSVSDIEMSLALTFGLVVLVVLAFLRDWRATLPPALVVLVAVLGTVALMFPAGFSLDNLSLMALVIAVGFVVDDGIVVLENIYRRVEEGQDPRQAAEEGSGEIGFTVLAISISLIAVFIPLLLMGAVVGRLFREFALVVTGTILLSVFVSLTLVPTLSARLLRRETARQRRGGLLGQLDRWLEHAFGWLEGGYAWALDRALRRRRLMLGVFAATLAATVALYVFIPKGFFPQQDTGFIVGTAEAAPDTSFAAMSEKQVALMEIIRADPAVANVLATAGATGGTQTSNTGRFFIDLKPHHDRDVTAGEVIARLRAKLLQVPGVTLYLQAAQDINLSARGSRTQYQYVLRDADLDELNAWAPRLLERMRGMPQLTDVATDQQPGGPTARLTIDRDLAARFGIQPRLIDDTLADAFGQRVVAQWFTQLTYYHVVMEVDPAMQADPRAALQRIYLQSPVTGQRVPLSTFVTLDTSGTAYLSISHLNQFPAVTLSFNLAPGVSLGEATAQIEQARAELGAPAAVQGVFQGNAQAFYAALANQPYLIAAALIAVYIILGMLYESYVHPLTILSTLPSAGLGALVSLWLLGFGLDVMGLIGIILLIGIVKKNGIMLVDFALQAERHRGAGAVEAIRDACLKRFRPILMTTMAAVLGAVPLALGIGTGAELRQPLGIAMIGGLLVSQVLTLFTTPVVYIALHRLTKRRERRRPLPAAREQEAAGRV</sequence>
<feature type="transmembrane region" description="Helical" evidence="1">
    <location>
        <begin position="867"/>
        <end position="884"/>
    </location>
</feature>
<accession>A0ABT9DYA2</accession>
<keyword evidence="1" id="KW-0812">Transmembrane</keyword>
<dbReference type="PANTHER" id="PTHR32063:SF30">
    <property type="entry name" value="ACRB_ACRD_ACRF FAMILY PROTEIN"/>
    <property type="match status" value="1"/>
</dbReference>
<dbReference type="PANTHER" id="PTHR32063">
    <property type="match status" value="1"/>
</dbReference>
<keyword evidence="1" id="KW-0472">Membrane</keyword>
<dbReference type="RefSeq" id="WP_305103720.1">
    <property type="nucleotide sequence ID" value="NZ_JAUTWS010000008.1"/>
</dbReference>
<dbReference type="Pfam" id="PF00873">
    <property type="entry name" value="ACR_tran"/>
    <property type="match status" value="1"/>
</dbReference>
<feature type="transmembrane region" description="Helical" evidence="1">
    <location>
        <begin position="336"/>
        <end position="353"/>
    </location>
</feature>
<dbReference type="Gene3D" id="3.30.70.1440">
    <property type="entry name" value="Multidrug efflux transporter AcrB pore domain"/>
    <property type="match status" value="1"/>
</dbReference>
<dbReference type="SUPFAM" id="SSF82714">
    <property type="entry name" value="Multidrug efflux transporter AcrB TolC docking domain, DN and DC subdomains"/>
    <property type="match status" value="2"/>
</dbReference>
<dbReference type="EMBL" id="JAUTWS010000008">
    <property type="protein sequence ID" value="MDO9708859.1"/>
    <property type="molecule type" value="Genomic_DNA"/>
</dbReference>
<feature type="transmembrane region" description="Helical" evidence="1">
    <location>
        <begin position="431"/>
        <end position="451"/>
    </location>
</feature>
<feature type="transmembrane region" description="Helical" evidence="1">
    <location>
        <begin position="463"/>
        <end position="490"/>
    </location>
</feature>
<feature type="transmembrane region" description="Helical" evidence="1">
    <location>
        <begin position="360"/>
        <end position="382"/>
    </location>
</feature>
<evidence type="ECO:0000313" key="3">
    <source>
        <dbReference type="Proteomes" id="UP001243009"/>
    </source>
</evidence>
<feature type="transmembrane region" description="Helical" evidence="1">
    <location>
        <begin position="967"/>
        <end position="989"/>
    </location>
</feature>
<evidence type="ECO:0000313" key="2">
    <source>
        <dbReference type="EMBL" id="MDO9708859.1"/>
    </source>
</evidence>
<keyword evidence="3" id="KW-1185">Reference proteome</keyword>
<organism evidence="2 3">
    <name type="scientific">Paracraurococcus lichenis</name>
    <dbReference type="NCBI Taxonomy" id="3064888"/>
    <lineage>
        <taxon>Bacteria</taxon>
        <taxon>Pseudomonadati</taxon>
        <taxon>Pseudomonadota</taxon>
        <taxon>Alphaproteobacteria</taxon>
        <taxon>Acetobacterales</taxon>
        <taxon>Roseomonadaceae</taxon>
        <taxon>Paracraurococcus</taxon>
    </lineage>
</organism>
<comment type="caution">
    <text evidence="2">The sequence shown here is derived from an EMBL/GenBank/DDBJ whole genome shotgun (WGS) entry which is preliminary data.</text>
</comment>